<dbReference type="InParanoid" id="E4ZRE0"/>
<dbReference type="InterPro" id="IPR011547">
    <property type="entry name" value="SLC26A/SulP_dom"/>
</dbReference>
<dbReference type="GO" id="GO:0016020">
    <property type="term" value="C:membrane"/>
    <property type="evidence" value="ECO:0007669"/>
    <property type="project" value="UniProtKB-SubCell"/>
</dbReference>
<keyword evidence="8" id="KW-1185">Reference proteome</keyword>
<dbReference type="RefSeq" id="XP_003837574.1">
    <property type="nucleotide sequence ID" value="XM_003837526.1"/>
</dbReference>
<dbReference type="EMBL" id="FP929116">
    <property type="protein sequence ID" value="CBX94134.1"/>
    <property type="molecule type" value="Genomic_DNA"/>
</dbReference>
<evidence type="ECO:0000313" key="7">
    <source>
        <dbReference type="EMBL" id="CBX94134.1"/>
    </source>
</evidence>
<organism evidence="8">
    <name type="scientific">Leptosphaeria maculans (strain JN3 / isolate v23.1.3 / race Av1-4-5-6-7-8)</name>
    <name type="common">Blackleg fungus</name>
    <name type="synonym">Phoma lingam</name>
    <dbReference type="NCBI Taxonomy" id="985895"/>
    <lineage>
        <taxon>Eukaryota</taxon>
        <taxon>Fungi</taxon>
        <taxon>Dikarya</taxon>
        <taxon>Ascomycota</taxon>
        <taxon>Pezizomycotina</taxon>
        <taxon>Dothideomycetes</taxon>
        <taxon>Pleosporomycetidae</taxon>
        <taxon>Pleosporales</taxon>
        <taxon>Pleosporineae</taxon>
        <taxon>Leptosphaeriaceae</taxon>
        <taxon>Plenodomus</taxon>
        <taxon>Plenodomus lingam/Leptosphaeria maculans species complex</taxon>
    </lineage>
</organism>
<keyword evidence="2 5" id="KW-0812">Transmembrane</keyword>
<dbReference type="InterPro" id="IPR002645">
    <property type="entry name" value="STAS_dom"/>
</dbReference>
<dbReference type="OrthoDB" id="288203at2759"/>
<dbReference type="InterPro" id="IPR036513">
    <property type="entry name" value="STAS_dom_sf"/>
</dbReference>
<reference evidence="8" key="1">
    <citation type="journal article" date="2011" name="Nat. Commun.">
        <title>Effector diversification within compartments of the Leptosphaeria maculans genome affected by Repeat-Induced Point mutations.</title>
        <authorList>
            <person name="Rouxel T."/>
            <person name="Grandaubert J."/>
            <person name="Hane J.K."/>
            <person name="Hoede C."/>
            <person name="van de Wouw A.P."/>
            <person name="Couloux A."/>
            <person name="Dominguez V."/>
            <person name="Anthouard V."/>
            <person name="Bally P."/>
            <person name="Bourras S."/>
            <person name="Cozijnsen A.J."/>
            <person name="Ciuffetti L.M."/>
            <person name="Degrave A."/>
            <person name="Dilmaghani A."/>
            <person name="Duret L."/>
            <person name="Fudal I."/>
            <person name="Goodwin S.B."/>
            <person name="Gout L."/>
            <person name="Glaser N."/>
            <person name="Linglin J."/>
            <person name="Kema G.H.J."/>
            <person name="Lapalu N."/>
            <person name="Lawrence C.B."/>
            <person name="May K."/>
            <person name="Meyer M."/>
            <person name="Ollivier B."/>
            <person name="Poulain J."/>
            <person name="Schoch C.L."/>
            <person name="Simon A."/>
            <person name="Spatafora J.W."/>
            <person name="Stachowiak A."/>
            <person name="Turgeon B.G."/>
            <person name="Tyler B.M."/>
            <person name="Vincent D."/>
            <person name="Weissenbach J."/>
            <person name="Amselem J."/>
            <person name="Quesneville H."/>
            <person name="Oliver R.P."/>
            <person name="Wincker P."/>
            <person name="Balesdent M.-H."/>
            <person name="Howlett B.J."/>
        </authorList>
    </citation>
    <scope>NUCLEOTIDE SEQUENCE [LARGE SCALE GENOMIC DNA]</scope>
    <source>
        <strain evidence="8">JN3 / isolate v23.1.3 / race Av1-4-5-6-7-8</strain>
    </source>
</reference>
<evidence type="ECO:0000256" key="3">
    <source>
        <dbReference type="ARBA" id="ARBA00022989"/>
    </source>
</evidence>
<dbReference type="GO" id="GO:0055085">
    <property type="term" value="P:transmembrane transport"/>
    <property type="evidence" value="ECO:0007669"/>
    <property type="project" value="InterPro"/>
</dbReference>
<keyword evidence="4 5" id="KW-0472">Membrane</keyword>
<sequence>MDYLTNVGRSTREAIATDTTLQRTVRYGRNALLAAPSVAGQYLMEKAPVIQWLPSYKPRWILNDALAGITVGVLLIPQSLAYAKIATIPGEFGLMSSWLPNFLYFIMGTSKDLSTGPTSLMGLLTAEIIRDVSKDGYTPQAIASAVAMSVGIYSMAIGLLKLGFLLEFISVPVLSGFISAAAIVIMLGQIPSLFGITVPTGTAKIIHDLFAKIPQYDGPTTGVGLGGILMLYLMQKMGQQWGKKNKVVWLLALGRSAVVLVLFTGISYAVNKGRDDDPVFALSKVKSDGIATPRMPDSTLIGKVFPRAIAPFIAAALEHLAIAKAFGRKNDYVTDPAQELVYLGFTNFFNAFFSSMSVGGAMSRTAVNSESGVKSPAYGIIAGSVVILSIFKLSPALYWIPKATLAAIIVTAVWHIVIPPKVFYGYWRTSLVDFTTAMLAFWLTLFVSSEVGIGTAVGFNILYHLLFMAFHRVRRITCLSILPTTRLPAGSHAIPPDTQVLRIHQSMLFYNAYRIKNQCLEHIQTFHSGDAATLEAAHASRNWSMAGHTRARRLRAKAGVLDEPVQIRTVVLDFAGVWNIDTTGLVAMADLLADVEAFGGRGVRVLFVGLGARVRERFSRGGWTVYDVDGDGGSSGGARIAEANPAAHAPSKRVVYVYKSLEDAVFTSRLAGRNEGSAESLEVRVVGGSKEMV</sequence>
<proteinExistence type="predicted"/>
<dbReference type="eggNOG" id="KOG0236">
    <property type="taxonomic scope" value="Eukaryota"/>
</dbReference>
<dbReference type="InterPro" id="IPR001902">
    <property type="entry name" value="SLC26A/SulP_fam"/>
</dbReference>
<dbReference type="Pfam" id="PF01740">
    <property type="entry name" value="STAS"/>
    <property type="match status" value="1"/>
</dbReference>
<feature type="transmembrane region" description="Helical" evidence="5">
    <location>
        <begin position="247"/>
        <end position="270"/>
    </location>
</feature>
<dbReference type="PROSITE" id="PS50801">
    <property type="entry name" value="STAS"/>
    <property type="match status" value="1"/>
</dbReference>
<feature type="transmembrane region" description="Helical" evidence="5">
    <location>
        <begin position="141"/>
        <end position="166"/>
    </location>
</feature>
<dbReference type="Gene3D" id="3.30.750.24">
    <property type="entry name" value="STAS domain"/>
    <property type="match status" value="1"/>
</dbReference>
<feature type="transmembrane region" description="Helical" evidence="5">
    <location>
        <begin position="405"/>
        <end position="427"/>
    </location>
</feature>
<dbReference type="Pfam" id="PF00916">
    <property type="entry name" value="Sulfate_transp"/>
    <property type="match status" value="1"/>
</dbReference>
<evidence type="ECO:0000256" key="2">
    <source>
        <dbReference type="ARBA" id="ARBA00022692"/>
    </source>
</evidence>
<dbReference type="HOGENOM" id="CLU_003182_8_3_1"/>
<feature type="transmembrane region" description="Helical" evidence="5">
    <location>
        <begin position="439"/>
        <end position="466"/>
    </location>
</feature>
<dbReference type="OMA" id="PALYWIP"/>
<protein>
    <submittedName>
        <fullName evidence="7">Similar to sulfate permease</fullName>
    </submittedName>
</protein>
<feature type="transmembrane region" description="Helical" evidence="5">
    <location>
        <begin position="173"/>
        <end position="196"/>
    </location>
</feature>
<dbReference type="PANTHER" id="PTHR11814">
    <property type="entry name" value="SULFATE TRANSPORTER"/>
    <property type="match status" value="1"/>
</dbReference>
<evidence type="ECO:0000313" key="8">
    <source>
        <dbReference type="Proteomes" id="UP000002668"/>
    </source>
</evidence>
<comment type="subcellular location">
    <subcellularLocation>
        <location evidence="1">Membrane</location>
        <topology evidence="1">Multi-pass membrane protein</topology>
    </subcellularLocation>
</comment>
<keyword evidence="3 5" id="KW-1133">Transmembrane helix</keyword>
<dbReference type="SUPFAM" id="SSF52091">
    <property type="entry name" value="SpoIIaa-like"/>
    <property type="match status" value="1"/>
</dbReference>
<feature type="transmembrane region" description="Helical" evidence="5">
    <location>
        <begin position="308"/>
        <end position="327"/>
    </location>
</feature>
<evidence type="ECO:0000256" key="5">
    <source>
        <dbReference type="SAM" id="Phobius"/>
    </source>
</evidence>
<dbReference type="AlphaFoldDB" id="E4ZRE0"/>
<dbReference type="Proteomes" id="UP000002668">
    <property type="component" value="Genome"/>
</dbReference>
<name>E4ZRE0_LEPMJ</name>
<dbReference type="GeneID" id="13283932"/>
<gene>
    <name evidence="7" type="ORF">LEMA_P038080.1</name>
</gene>
<dbReference type="CDD" id="cd07042">
    <property type="entry name" value="STAS_SulP_like_sulfate_transporter"/>
    <property type="match status" value="1"/>
</dbReference>
<evidence type="ECO:0000256" key="1">
    <source>
        <dbReference type="ARBA" id="ARBA00004141"/>
    </source>
</evidence>
<feature type="transmembrane region" description="Helical" evidence="5">
    <location>
        <begin position="216"/>
        <end position="235"/>
    </location>
</feature>
<evidence type="ECO:0000256" key="4">
    <source>
        <dbReference type="ARBA" id="ARBA00023136"/>
    </source>
</evidence>
<feature type="transmembrane region" description="Helical" evidence="5">
    <location>
        <begin position="375"/>
        <end position="393"/>
    </location>
</feature>
<dbReference type="STRING" id="985895.E4ZRE0"/>
<dbReference type="VEuPathDB" id="FungiDB:LEMA_P038080.1"/>
<feature type="domain" description="STAS" evidence="6">
    <location>
        <begin position="496"/>
        <end position="668"/>
    </location>
</feature>
<evidence type="ECO:0000259" key="6">
    <source>
        <dbReference type="PROSITE" id="PS50801"/>
    </source>
</evidence>
<accession>E4ZRE0</accession>
<feature type="transmembrane region" description="Helical" evidence="5">
    <location>
        <begin position="339"/>
        <end position="363"/>
    </location>
</feature>
<dbReference type="NCBIfam" id="TIGR00815">
    <property type="entry name" value="sulP"/>
    <property type="match status" value="1"/>
</dbReference>